<dbReference type="AlphaFoldDB" id="A0A0F5JGD7"/>
<dbReference type="PATRIC" id="fig|927665.4.peg.1519"/>
<reference evidence="1 2" key="1">
    <citation type="submission" date="2013-04" db="EMBL/GenBank/DDBJ databases">
        <title>The Genome Sequence of Parabacteroides goldsteinii DSM 19448.</title>
        <authorList>
            <consortium name="The Broad Institute Genomics Platform"/>
            <person name="Earl A."/>
            <person name="Ward D."/>
            <person name="Feldgarden M."/>
            <person name="Gevers D."/>
            <person name="Martens E."/>
            <person name="Sakamoto M."/>
            <person name="Benno Y."/>
            <person name="Song Y."/>
            <person name="Liu C."/>
            <person name="Lee J."/>
            <person name="Bolanos M."/>
            <person name="Vaisanen M.L."/>
            <person name="Finegold S.M."/>
            <person name="Walker B."/>
            <person name="Young S."/>
            <person name="Zeng Q."/>
            <person name="Gargeya S."/>
            <person name="Fitzgerald M."/>
            <person name="Haas B."/>
            <person name="Abouelleil A."/>
            <person name="Allen A.W."/>
            <person name="Alvarado L."/>
            <person name="Arachchi H.M."/>
            <person name="Berlin A.M."/>
            <person name="Chapman S.B."/>
            <person name="Gainer-Dewar J."/>
            <person name="Goldberg J."/>
            <person name="Griggs A."/>
            <person name="Gujja S."/>
            <person name="Hansen M."/>
            <person name="Howarth C."/>
            <person name="Imamovic A."/>
            <person name="Ireland A."/>
            <person name="Larimer J."/>
            <person name="McCowan C."/>
            <person name="Murphy C."/>
            <person name="Pearson M."/>
            <person name="Poon T.W."/>
            <person name="Priest M."/>
            <person name="Roberts A."/>
            <person name="Saif S."/>
            <person name="Shea T."/>
            <person name="Sisk P."/>
            <person name="Sykes S."/>
            <person name="Wortman J."/>
            <person name="Nusbaum C."/>
            <person name="Birren B."/>
        </authorList>
    </citation>
    <scope>NUCLEOTIDE SEQUENCE [LARGE SCALE GENOMIC DNA]</scope>
    <source>
        <strain evidence="1 2">DSM 19448</strain>
    </source>
</reference>
<dbReference type="STRING" id="927665.HMPREF1535_01486"/>
<dbReference type="RefSeq" id="WP_148499104.1">
    <property type="nucleotide sequence ID" value="NZ_KQ033912.1"/>
</dbReference>
<proteinExistence type="predicted"/>
<evidence type="ECO:0000313" key="1">
    <source>
        <dbReference type="EMBL" id="KKB56834.1"/>
    </source>
</evidence>
<dbReference type="HOGENOM" id="CLU_813061_0_0_10"/>
<dbReference type="Proteomes" id="UP000033047">
    <property type="component" value="Unassembled WGS sequence"/>
</dbReference>
<comment type="caution">
    <text evidence="1">The sequence shown here is derived from an EMBL/GenBank/DDBJ whole genome shotgun (WGS) entry which is preliminary data.</text>
</comment>
<dbReference type="EMBL" id="AQHV01000010">
    <property type="protein sequence ID" value="KKB56834.1"/>
    <property type="molecule type" value="Genomic_DNA"/>
</dbReference>
<name>A0A0F5JGD7_9BACT</name>
<accession>A0A0F5JGD7</accession>
<evidence type="ECO:0000313" key="2">
    <source>
        <dbReference type="Proteomes" id="UP000033047"/>
    </source>
</evidence>
<protein>
    <submittedName>
        <fullName evidence="1">Uncharacterized protein</fullName>
    </submittedName>
</protein>
<organism evidence="1 2">
    <name type="scientific">Parabacteroides goldsteinii DSM 19448 = WAL 12034</name>
    <dbReference type="NCBI Taxonomy" id="927665"/>
    <lineage>
        <taxon>Bacteria</taxon>
        <taxon>Pseudomonadati</taxon>
        <taxon>Bacteroidota</taxon>
        <taxon>Bacteroidia</taxon>
        <taxon>Bacteroidales</taxon>
        <taxon>Tannerellaceae</taxon>
        <taxon>Parabacteroides</taxon>
    </lineage>
</organism>
<sequence length="310" mass="37019">MKILFISLGDGPDYQSDVVFYGLNEIPELDIYTTSDMWYMYEGNDPQRVLSLYGKGFSLYNRIKRKPKVESSDCIIEKIKSKFYDLIIYGSIRRCDFYLEIVERVYRKNEIVFIDGEDSDFSSCLEIKKCYLYLNRLMKNRSEYNRSLDLSKKGLYFKRELRDCDRKHFLPISFAIPSDNLINNIEIPERDLAFIIPGKIDTYIYNNEEDYYRGYAKSKYAITMRKGGWDCLRHYEILANGCIPYFINIERCPIYTMTTFPKSVIIETNRLIQNGLMNDRLFNYYRYFLLEYTRTFLTTDKIAKYILSFV</sequence>
<gene>
    <name evidence="1" type="ORF">HMPREF1535_01486</name>
</gene>